<sequence>MLEYGNNYYRIGADGKYLPSYSVVNHLFKNEFQKEYRQYSEGEMLQRLKDQIGEYTEKTGGIAEFKYTTDKKHYFVVICAAIMLRAHAKHKLMSLLWLMPLGALIRNDTESTSLLLPVQQEAFL</sequence>
<dbReference type="Proteomes" id="UP000499080">
    <property type="component" value="Unassembled WGS sequence"/>
</dbReference>
<proteinExistence type="predicted"/>
<comment type="caution">
    <text evidence="1">The sequence shown here is derived from an EMBL/GenBank/DDBJ whole genome shotgun (WGS) entry which is preliminary data.</text>
</comment>
<name>A0A4Y2APY0_ARAVE</name>
<reference evidence="1 2" key="1">
    <citation type="journal article" date="2019" name="Sci. Rep.">
        <title>Orb-weaving spider Araneus ventricosus genome elucidates the spidroin gene catalogue.</title>
        <authorList>
            <person name="Kono N."/>
            <person name="Nakamura H."/>
            <person name="Ohtoshi R."/>
            <person name="Moran D.A.P."/>
            <person name="Shinohara A."/>
            <person name="Yoshida Y."/>
            <person name="Fujiwara M."/>
            <person name="Mori M."/>
            <person name="Tomita M."/>
            <person name="Arakawa K."/>
        </authorList>
    </citation>
    <scope>NUCLEOTIDE SEQUENCE [LARGE SCALE GENOMIC DNA]</scope>
</reference>
<organism evidence="1 2">
    <name type="scientific">Araneus ventricosus</name>
    <name type="common">Orbweaver spider</name>
    <name type="synonym">Epeira ventricosa</name>
    <dbReference type="NCBI Taxonomy" id="182803"/>
    <lineage>
        <taxon>Eukaryota</taxon>
        <taxon>Metazoa</taxon>
        <taxon>Ecdysozoa</taxon>
        <taxon>Arthropoda</taxon>
        <taxon>Chelicerata</taxon>
        <taxon>Arachnida</taxon>
        <taxon>Araneae</taxon>
        <taxon>Araneomorphae</taxon>
        <taxon>Entelegynae</taxon>
        <taxon>Araneoidea</taxon>
        <taxon>Araneidae</taxon>
        <taxon>Araneus</taxon>
    </lineage>
</organism>
<protein>
    <submittedName>
        <fullName evidence="1">Uncharacterized protein</fullName>
    </submittedName>
</protein>
<dbReference type="AlphaFoldDB" id="A0A4Y2APY0"/>
<dbReference type="EMBL" id="BGPR01000027">
    <property type="protein sequence ID" value="GBL81982.1"/>
    <property type="molecule type" value="Genomic_DNA"/>
</dbReference>
<gene>
    <name evidence="1" type="ORF">AVEN_50562_1</name>
</gene>
<keyword evidence="2" id="KW-1185">Reference proteome</keyword>
<evidence type="ECO:0000313" key="2">
    <source>
        <dbReference type="Proteomes" id="UP000499080"/>
    </source>
</evidence>
<accession>A0A4Y2APY0</accession>
<evidence type="ECO:0000313" key="1">
    <source>
        <dbReference type="EMBL" id="GBL81982.1"/>
    </source>
</evidence>
<dbReference type="OrthoDB" id="6431356at2759"/>